<name>A0A382K555_9ZZZZ</name>
<reference evidence="1" key="1">
    <citation type="submission" date="2018-05" db="EMBL/GenBank/DDBJ databases">
        <authorList>
            <person name="Lanie J.A."/>
            <person name="Ng W.-L."/>
            <person name="Kazmierczak K.M."/>
            <person name="Andrzejewski T.M."/>
            <person name="Davidsen T.M."/>
            <person name="Wayne K.J."/>
            <person name="Tettelin H."/>
            <person name="Glass J.I."/>
            <person name="Rusch D."/>
            <person name="Podicherti R."/>
            <person name="Tsui H.-C.T."/>
            <person name="Winkler M.E."/>
        </authorList>
    </citation>
    <scope>NUCLEOTIDE SEQUENCE</scope>
</reference>
<dbReference type="EMBL" id="UINC01078322">
    <property type="protein sequence ID" value="SVC19289.1"/>
    <property type="molecule type" value="Genomic_DNA"/>
</dbReference>
<sequence>MRIVNGNGIKSPADLVGLKPFKDAKLLRHEAIERMKRHMERKLKQSREEARLARPYVRDADAPSFDGWLG</sequence>
<accession>A0A382K555</accession>
<dbReference type="AlphaFoldDB" id="A0A382K555"/>
<gene>
    <name evidence="1" type="ORF">METZ01_LOCUS272143</name>
</gene>
<protein>
    <submittedName>
        <fullName evidence="1">Uncharacterized protein</fullName>
    </submittedName>
</protein>
<organism evidence="1">
    <name type="scientific">marine metagenome</name>
    <dbReference type="NCBI Taxonomy" id="408172"/>
    <lineage>
        <taxon>unclassified sequences</taxon>
        <taxon>metagenomes</taxon>
        <taxon>ecological metagenomes</taxon>
    </lineage>
</organism>
<evidence type="ECO:0000313" key="1">
    <source>
        <dbReference type="EMBL" id="SVC19289.1"/>
    </source>
</evidence>
<proteinExistence type="predicted"/>